<dbReference type="PIRSF" id="PIRSF036979">
    <property type="entry name" value="Arginase"/>
    <property type="match status" value="1"/>
</dbReference>
<accession>A0ABW5MR45</accession>
<keyword evidence="6" id="KW-1185">Reference proteome</keyword>
<evidence type="ECO:0000256" key="3">
    <source>
        <dbReference type="ARBA" id="ARBA00022801"/>
    </source>
</evidence>
<dbReference type="InterPro" id="IPR023696">
    <property type="entry name" value="Ureohydrolase_dom_sf"/>
</dbReference>
<dbReference type="Pfam" id="PF00491">
    <property type="entry name" value="Arginase"/>
    <property type="match status" value="1"/>
</dbReference>
<evidence type="ECO:0000313" key="6">
    <source>
        <dbReference type="Proteomes" id="UP001597526"/>
    </source>
</evidence>
<dbReference type="InterPro" id="IPR006035">
    <property type="entry name" value="Ureohydrolase"/>
</dbReference>
<dbReference type="EMBL" id="JBHULB010000005">
    <property type="protein sequence ID" value="MFD2585700.1"/>
    <property type="molecule type" value="Genomic_DNA"/>
</dbReference>
<dbReference type="Gene3D" id="3.40.800.10">
    <property type="entry name" value="Ureohydrolase domain"/>
    <property type="match status" value="1"/>
</dbReference>
<dbReference type="RefSeq" id="WP_377765145.1">
    <property type="nucleotide sequence ID" value="NZ_JBHULB010000005.1"/>
</dbReference>
<comment type="similarity">
    <text evidence="1">Belongs to the arginase family. Agmatinase subfamily.</text>
</comment>
<organism evidence="5 6">
    <name type="scientific">Croceitalea marina</name>
    <dbReference type="NCBI Taxonomy" id="1775166"/>
    <lineage>
        <taxon>Bacteria</taxon>
        <taxon>Pseudomonadati</taxon>
        <taxon>Bacteroidota</taxon>
        <taxon>Flavobacteriia</taxon>
        <taxon>Flavobacteriales</taxon>
        <taxon>Flavobacteriaceae</taxon>
        <taxon>Croceitalea</taxon>
    </lineage>
</organism>
<protein>
    <submittedName>
        <fullName evidence="5">Agmatinase family protein</fullName>
    </submittedName>
</protein>
<name>A0ABW5MR45_9FLAO</name>
<dbReference type="CDD" id="cd11593">
    <property type="entry name" value="Agmatinase-like_2"/>
    <property type="match status" value="1"/>
</dbReference>
<dbReference type="InterPro" id="IPR020855">
    <property type="entry name" value="Ureohydrolase_Mn_BS"/>
</dbReference>
<evidence type="ECO:0000313" key="5">
    <source>
        <dbReference type="EMBL" id="MFD2585700.1"/>
    </source>
</evidence>
<evidence type="ECO:0000256" key="4">
    <source>
        <dbReference type="RuleBase" id="RU003684"/>
    </source>
</evidence>
<dbReference type="PANTHER" id="PTHR11358">
    <property type="entry name" value="ARGINASE/AGMATINASE"/>
    <property type="match status" value="1"/>
</dbReference>
<dbReference type="PROSITE" id="PS01053">
    <property type="entry name" value="ARGINASE_1"/>
    <property type="match status" value="1"/>
</dbReference>
<sequence>MKKITLQGLLFDEKSSFLKGPGLAPPLIREAYHSDSSNYYAENGRFINPEIIDDKGDFLISHYFDIEKITSKNLSDQNSLLTLGGDHSITFPIIKAINSFYGKVDILHIDAHSDLYNELNGDPYSHACPFYHIMEKKLAENLYQVGIRTLNDIQRQNATKFGVDIYEMEDFESFRMPLFKNPLYLSLDIDALDPAFAPGVSHHEPGGFTTRQLLKIIQNINVPLIGADIVEYNPKRDINNITAMVCGKLLKEIASKMI</sequence>
<reference evidence="6" key="1">
    <citation type="journal article" date="2019" name="Int. J. Syst. Evol. Microbiol.">
        <title>The Global Catalogue of Microorganisms (GCM) 10K type strain sequencing project: providing services to taxonomists for standard genome sequencing and annotation.</title>
        <authorList>
            <consortium name="The Broad Institute Genomics Platform"/>
            <consortium name="The Broad Institute Genome Sequencing Center for Infectious Disease"/>
            <person name="Wu L."/>
            <person name="Ma J."/>
        </authorList>
    </citation>
    <scope>NUCLEOTIDE SEQUENCE [LARGE SCALE GENOMIC DNA]</scope>
    <source>
        <strain evidence="6">KCTC 52368</strain>
    </source>
</reference>
<gene>
    <name evidence="5" type="ORF">ACFSQJ_02085</name>
</gene>
<dbReference type="PANTHER" id="PTHR11358:SF26">
    <property type="entry name" value="GUANIDINO ACID HYDROLASE, MITOCHONDRIAL"/>
    <property type="match status" value="1"/>
</dbReference>
<proteinExistence type="inferred from homology"/>
<dbReference type="PROSITE" id="PS51409">
    <property type="entry name" value="ARGINASE_2"/>
    <property type="match status" value="1"/>
</dbReference>
<dbReference type="SUPFAM" id="SSF52768">
    <property type="entry name" value="Arginase/deacetylase"/>
    <property type="match status" value="1"/>
</dbReference>
<keyword evidence="3 4" id="KW-0378">Hydrolase</keyword>
<dbReference type="Proteomes" id="UP001597526">
    <property type="component" value="Unassembled WGS sequence"/>
</dbReference>
<evidence type="ECO:0000256" key="1">
    <source>
        <dbReference type="ARBA" id="ARBA00009227"/>
    </source>
</evidence>
<comment type="caution">
    <text evidence="5">The sequence shown here is derived from an EMBL/GenBank/DDBJ whole genome shotgun (WGS) entry which is preliminary data.</text>
</comment>
<evidence type="ECO:0000256" key="2">
    <source>
        <dbReference type="ARBA" id="ARBA00022723"/>
    </source>
</evidence>
<keyword evidence="2" id="KW-0479">Metal-binding</keyword>